<dbReference type="FunFam" id="3.40.50.300:FF:000006">
    <property type="entry name" value="DNA-binding transcriptional regulator NtrC"/>
    <property type="match status" value="1"/>
</dbReference>
<keyword evidence="3" id="KW-0067">ATP-binding</keyword>
<evidence type="ECO:0000256" key="7">
    <source>
        <dbReference type="ARBA" id="ARBA00023163"/>
    </source>
</evidence>
<dbReference type="Gene3D" id="1.10.10.60">
    <property type="entry name" value="Homeodomain-like"/>
    <property type="match status" value="1"/>
</dbReference>
<dbReference type="PRINTS" id="PR01590">
    <property type="entry name" value="HTHFIS"/>
</dbReference>
<dbReference type="InterPro" id="IPR009057">
    <property type="entry name" value="Homeodomain-like_sf"/>
</dbReference>
<organism evidence="11 12">
    <name type="scientific">Dissulfuribacter thermophilus</name>
    <dbReference type="NCBI Taxonomy" id="1156395"/>
    <lineage>
        <taxon>Bacteria</taxon>
        <taxon>Pseudomonadati</taxon>
        <taxon>Thermodesulfobacteriota</taxon>
        <taxon>Dissulfuribacteria</taxon>
        <taxon>Dissulfuribacterales</taxon>
        <taxon>Dissulfuribacteraceae</taxon>
        <taxon>Dissulfuribacter</taxon>
    </lineage>
</organism>
<dbReference type="RefSeq" id="WP_067617065.1">
    <property type="nucleotide sequence ID" value="NZ_MAGO01000004.1"/>
</dbReference>
<dbReference type="SUPFAM" id="SSF52172">
    <property type="entry name" value="CheY-like"/>
    <property type="match status" value="1"/>
</dbReference>
<dbReference type="InterPro" id="IPR003593">
    <property type="entry name" value="AAA+_ATPase"/>
</dbReference>
<dbReference type="AlphaFoldDB" id="A0A1B9F6Y6"/>
<evidence type="ECO:0000256" key="1">
    <source>
        <dbReference type="ARBA" id="ARBA00022553"/>
    </source>
</evidence>
<keyword evidence="4" id="KW-0902">Two-component regulatory system</keyword>
<feature type="modified residue" description="4-aspartylphosphate" evidence="8">
    <location>
        <position position="52"/>
    </location>
</feature>
<dbReference type="InterPro" id="IPR002197">
    <property type="entry name" value="HTH_Fis"/>
</dbReference>
<dbReference type="PROSITE" id="PS50045">
    <property type="entry name" value="SIGMA54_INTERACT_4"/>
    <property type="match status" value="1"/>
</dbReference>
<dbReference type="SUPFAM" id="SSF52540">
    <property type="entry name" value="P-loop containing nucleoside triphosphate hydrolases"/>
    <property type="match status" value="1"/>
</dbReference>
<dbReference type="Pfam" id="PF00158">
    <property type="entry name" value="Sigma54_activat"/>
    <property type="match status" value="1"/>
</dbReference>
<dbReference type="STRING" id="1156395.DBT_1027"/>
<dbReference type="GO" id="GO:0006355">
    <property type="term" value="P:regulation of DNA-templated transcription"/>
    <property type="evidence" value="ECO:0007669"/>
    <property type="project" value="InterPro"/>
</dbReference>
<dbReference type="GO" id="GO:0043565">
    <property type="term" value="F:sequence-specific DNA binding"/>
    <property type="evidence" value="ECO:0007669"/>
    <property type="project" value="InterPro"/>
</dbReference>
<dbReference type="InterPro" id="IPR058031">
    <property type="entry name" value="AAA_lid_NorR"/>
</dbReference>
<dbReference type="CDD" id="cd00009">
    <property type="entry name" value="AAA"/>
    <property type="match status" value="1"/>
</dbReference>
<name>A0A1B9F6Y6_9BACT</name>
<evidence type="ECO:0000256" key="8">
    <source>
        <dbReference type="PROSITE-ProRule" id="PRU00169"/>
    </source>
</evidence>
<sequence length="450" mass="50384">MAYILVVDDESKMRHILRIMLELKGHKVKEASNGSIALKLIKEEPFDLVISDIKMPELDGFGLLDELKRLDQGPPVVFITAFATIDSAVEAMKRGAVDYITKPFEEERIHLTIEKALGISKIMEENRELKRQLDDVAGPKDIIYASPAMKKVIKMAERVAIKGDTTVLILGESGVGKEVMAHYIHKMSPRAQGKFVPVNCAAINQGLVESTLFGHERGAFTGADRRKKGLFEYAQGGTLFLDEIGDLPFEAQAKLLRALQEKAIQRVGGNDVIKIDVRVLCATNQNLEALVKKNKFRQDLFYRINVFPIEIPPLRSRTEDIIPLAKHFVKKAMGRDIDGPIFTQGAERVLLEHSWPGNVRELANAMERAVIMASSTPITVEHLSFLKPNKATGSLKDFKLPPEGINLEEFEKDIIRQALEIADNNQSKAARLLGLTRSKFRTRVKQLEND</sequence>
<dbReference type="InterPro" id="IPR025943">
    <property type="entry name" value="Sigma_54_int_dom_ATP-bd_2"/>
</dbReference>
<dbReference type="Pfam" id="PF00072">
    <property type="entry name" value="Response_reg"/>
    <property type="match status" value="1"/>
</dbReference>
<dbReference type="OrthoDB" id="9763792at2"/>
<evidence type="ECO:0000256" key="6">
    <source>
        <dbReference type="ARBA" id="ARBA00023125"/>
    </source>
</evidence>
<dbReference type="Pfam" id="PF02954">
    <property type="entry name" value="HTH_8"/>
    <property type="match status" value="1"/>
</dbReference>
<keyword evidence="7" id="KW-0804">Transcription</keyword>
<dbReference type="Gene3D" id="3.40.50.2300">
    <property type="match status" value="1"/>
</dbReference>
<evidence type="ECO:0000256" key="4">
    <source>
        <dbReference type="ARBA" id="ARBA00023012"/>
    </source>
</evidence>
<keyword evidence="2" id="KW-0547">Nucleotide-binding</keyword>
<keyword evidence="6" id="KW-0238">DNA-binding</keyword>
<evidence type="ECO:0000313" key="12">
    <source>
        <dbReference type="Proteomes" id="UP000093080"/>
    </source>
</evidence>
<dbReference type="Gene3D" id="1.10.8.60">
    <property type="match status" value="1"/>
</dbReference>
<dbReference type="InterPro" id="IPR025662">
    <property type="entry name" value="Sigma_54_int_dom_ATP-bd_1"/>
</dbReference>
<dbReference type="InterPro" id="IPR001789">
    <property type="entry name" value="Sig_transdc_resp-reg_receiver"/>
</dbReference>
<feature type="domain" description="Sigma-54 factor interaction" evidence="9">
    <location>
        <begin position="142"/>
        <end position="371"/>
    </location>
</feature>
<dbReference type="GO" id="GO:0000160">
    <property type="term" value="P:phosphorelay signal transduction system"/>
    <property type="evidence" value="ECO:0007669"/>
    <property type="project" value="UniProtKB-KW"/>
</dbReference>
<dbReference type="SMART" id="SM00382">
    <property type="entry name" value="AAA"/>
    <property type="match status" value="1"/>
</dbReference>
<dbReference type="PANTHER" id="PTHR32071">
    <property type="entry name" value="TRANSCRIPTIONAL REGULATORY PROTEIN"/>
    <property type="match status" value="1"/>
</dbReference>
<proteinExistence type="predicted"/>
<dbReference type="FunFam" id="3.40.50.2300:FF:000018">
    <property type="entry name" value="DNA-binding transcriptional regulator NtrC"/>
    <property type="match status" value="1"/>
</dbReference>
<dbReference type="Proteomes" id="UP000093080">
    <property type="component" value="Unassembled WGS sequence"/>
</dbReference>
<dbReference type="InterPro" id="IPR011006">
    <property type="entry name" value="CheY-like_superfamily"/>
</dbReference>
<dbReference type="SMART" id="SM00448">
    <property type="entry name" value="REC"/>
    <property type="match status" value="1"/>
</dbReference>
<dbReference type="PROSITE" id="PS00676">
    <property type="entry name" value="SIGMA54_INTERACT_2"/>
    <property type="match status" value="1"/>
</dbReference>
<reference evidence="11 12" key="1">
    <citation type="submission" date="2016-06" db="EMBL/GenBank/DDBJ databases">
        <title>Respiratory ammonification of nitrate coupled to the oxidation of elemental sulfur in deep-sea autotrophic thermophilic bacteria.</title>
        <authorList>
            <person name="Slobodkina G.B."/>
            <person name="Mardanov A.V."/>
            <person name="Ravin N.V."/>
            <person name="Frolova A.A."/>
            <person name="Viryasiv M.B."/>
            <person name="Chernyh N.A."/>
            <person name="Bonch-Osmolovskaya E.A."/>
            <person name="Slobodkin A.I."/>
        </authorList>
    </citation>
    <scope>NUCLEOTIDE SEQUENCE [LARGE SCALE GENOMIC DNA]</scope>
    <source>
        <strain evidence="11 12">S69</strain>
    </source>
</reference>
<feature type="domain" description="Response regulatory" evidence="10">
    <location>
        <begin position="3"/>
        <end position="117"/>
    </location>
</feature>
<keyword evidence="12" id="KW-1185">Reference proteome</keyword>
<dbReference type="Gene3D" id="3.40.50.300">
    <property type="entry name" value="P-loop containing nucleotide triphosphate hydrolases"/>
    <property type="match status" value="1"/>
</dbReference>
<dbReference type="PROSITE" id="PS00675">
    <property type="entry name" value="SIGMA54_INTERACT_1"/>
    <property type="match status" value="1"/>
</dbReference>
<gene>
    <name evidence="11" type="ORF">DBT_1027</name>
</gene>
<evidence type="ECO:0000259" key="9">
    <source>
        <dbReference type="PROSITE" id="PS50045"/>
    </source>
</evidence>
<evidence type="ECO:0000256" key="2">
    <source>
        <dbReference type="ARBA" id="ARBA00022741"/>
    </source>
</evidence>
<keyword evidence="1 8" id="KW-0597">Phosphoprotein</keyword>
<evidence type="ECO:0000256" key="3">
    <source>
        <dbReference type="ARBA" id="ARBA00022840"/>
    </source>
</evidence>
<dbReference type="InterPro" id="IPR025944">
    <property type="entry name" value="Sigma_54_int_dom_CS"/>
</dbReference>
<dbReference type="SUPFAM" id="SSF46689">
    <property type="entry name" value="Homeodomain-like"/>
    <property type="match status" value="1"/>
</dbReference>
<dbReference type="Pfam" id="PF25601">
    <property type="entry name" value="AAA_lid_14"/>
    <property type="match status" value="1"/>
</dbReference>
<protein>
    <submittedName>
        <fullName evidence="11">Response regulator of zinc sigma-54-dependent two-component system</fullName>
    </submittedName>
</protein>
<dbReference type="PROSITE" id="PS50110">
    <property type="entry name" value="RESPONSE_REGULATORY"/>
    <property type="match status" value="1"/>
</dbReference>
<keyword evidence="5" id="KW-0805">Transcription regulation</keyword>
<accession>A0A1B9F6Y6</accession>
<dbReference type="InterPro" id="IPR002078">
    <property type="entry name" value="Sigma_54_int"/>
</dbReference>
<comment type="caution">
    <text evidence="11">The sequence shown here is derived from an EMBL/GenBank/DDBJ whole genome shotgun (WGS) entry which is preliminary data.</text>
</comment>
<dbReference type="GO" id="GO:0005524">
    <property type="term" value="F:ATP binding"/>
    <property type="evidence" value="ECO:0007669"/>
    <property type="project" value="UniProtKB-KW"/>
</dbReference>
<evidence type="ECO:0000256" key="5">
    <source>
        <dbReference type="ARBA" id="ARBA00023015"/>
    </source>
</evidence>
<dbReference type="EMBL" id="MAGO01000004">
    <property type="protein sequence ID" value="OCC15676.1"/>
    <property type="molecule type" value="Genomic_DNA"/>
</dbReference>
<dbReference type="PROSITE" id="PS00688">
    <property type="entry name" value="SIGMA54_INTERACT_3"/>
    <property type="match status" value="1"/>
</dbReference>
<evidence type="ECO:0000313" key="11">
    <source>
        <dbReference type="EMBL" id="OCC15676.1"/>
    </source>
</evidence>
<dbReference type="InterPro" id="IPR027417">
    <property type="entry name" value="P-loop_NTPase"/>
</dbReference>
<evidence type="ECO:0000259" key="10">
    <source>
        <dbReference type="PROSITE" id="PS50110"/>
    </source>
</evidence>